<comment type="catalytic activity">
    <reaction evidence="5">
        <text>N-succinyl-L-glutamate + H2O = L-glutamate + succinate</text>
        <dbReference type="Rhea" id="RHEA:15169"/>
        <dbReference type="ChEBI" id="CHEBI:15377"/>
        <dbReference type="ChEBI" id="CHEBI:29985"/>
        <dbReference type="ChEBI" id="CHEBI:30031"/>
        <dbReference type="ChEBI" id="CHEBI:58763"/>
        <dbReference type="EC" id="3.5.1.96"/>
    </reaction>
</comment>
<evidence type="ECO:0000256" key="1">
    <source>
        <dbReference type="ARBA" id="ARBA00022503"/>
    </source>
</evidence>
<dbReference type="SUPFAM" id="SSF53187">
    <property type="entry name" value="Zn-dependent exopeptidases"/>
    <property type="match status" value="1"/>
</dbReference>
<proteinExistence type="inferred from homology"/>
<feature type="binding site" evidence="5">
    <location>
        <position position="159"/>
    </location>
    <ligand>
        <name>Zn(2+)</name>
        <dbReference type="ChEBI" id="CHEBI:29105"/>
    </ligand>
</feature>
<dbReference type="Pfam" id="PF04952">
    <property type="entry name" value="AstE_AspA_hybrid"/>
    <property type="match status" value="1"/>
</dbReference>
<dbReference type="NCBIfam" id="TIGR03242">
    <property type="entry name" value="arg_catab_astE"/>
    <property type="match status" value="1"/>
</dbReference>
<sequence length="344" mass="39072">MYLQRLKETGDFLSITRENEFNLPPEQFTLDNGTIVKVLDTGVIEFTPARYGDKDFVFSSAVHGNETAPIEICDQLIQAIIAEHITLTHRVLFIFGNPKSINIGQRFVDENLNRLFCGKHSEGGVDNPERQRAKKLEHYVEQFFTMAGQGRYRAHYDLHTAIRDSKNEKFAVYPFLHGKPHKREQLQFLLSCGVQTVLLMSEPASTFSYFSSRHFDADAFTIELGKVRPFGDNDMSRFAKAKATLEALITQETVTYPELHADDVELFSVYRTINRHHEDFSFTFADDVPNFTGFAKGELLGHDGEQEIRAEVEGEAIIFPNAKVALGQRALLTVVPTKLTDEFI</sequence>
<evidence type="ECO:0000256" key="6">
    <source>
        <dbReference type="NCBIfam" id="TIGR03242"/>
    </source>
</evidence>
<evidence type="ECO:0000259" key="7">
    <source>
        <dbReference type="Pfam" id="PF04952"/>
    </source>
</evidence>
<reference evidence="9 10" key="1">
    <citation type="journal article" date="2015" name="BMC Genomics">
        <title>Genome mining reveals unlocked bioactive potential of marine Gram-negative bacteria.</title>
        <authorList>
            <person name="Machado H."/>
            <person name="Sonnenschein E.C."/>
            <person name="Melchiorsen J."/>
            <person name="Gram L."/>
        </authorList>
    </citation>
    <scope>NUCLEOTIDE SEQUENCE [LARGE SCALE GENOMIC DNA]</scope>
    <source>
        <strain evidence="9 10">S3137</strain>
    </source>
</reference>
<evidence type="ECO:0000256" key="5">
    <source>
        <dbReference type="HAMAP-Rule" id="MF_00767"/>
    </source>
</evidence>
<dbReference type="GO" id="GO:0016788">
    <property type="term" value="F:hydrolase activity, acting on ester bonds"/>
    <property type="evidence" value="ECO:0007669"/>
    <property type="project" value="UniProtKB-UniRule"/>
</dbReference>
<evidence type="ECO:0000259" key="8">
    <source>
        <dbReference type="Pfam" id="PF24827"/>
    </source>
</evidence>
<comment type="function">
    <text evidence="5">Transforms N(2)-succinylglutamate into succinate and glutamate.</text>
</comment>
<dbReference type="GeneID" id="58228588"/>
<dbReference type="NCBIfam" id="NF003706">
    <property type="entry name" value="PRK05324.1"/>
    <property type="match status" value="1"/>
</dbReference>
<evidence type="ECO:0000256" key="3">
    <source>
        <dbReference type="ARBA" id="ARBA00022801"/>
    </source>
</evidence>
<feature type="domain" description="AstE/AspA barrel-sandwich hybrid" evidence="7">
    <location>
        <begin position="263"/>
        <end position="336"/>
    </location>
</feature>
<feature type="active site" evidence="5">
    <location>
        <position position="223"/>
    </location>
</feature>
<dbReference type="PANTHER" id="PTHR15162">
    <property type="entry name" value="ASPARTOACYLASE"/>
    <property type="match status" value="1"/>
</dbReference>
<feature type="domain" description="Succinylglutamate desuccinylase/Aspartoacylase catalytic" evidence="8">
    <location>
        <begin position="55"/>
        <end position="249"/>
    </location>
</feature>
<dbReference type="InterPro" id="IPR016681">
    <property type="entry name" value="SuccinylGlu_desuccinylase"/>
</dbReference>
<dbReference type="GO" id="GO:0009017">
    <property type="term" value="F:succinylglutamate desuccinylase activity"/>
    <property type="evidence" value="ECO:0007669"/>
    <property type="project" value="UniProtKB-UniRule"/>
</dbReference>
<evidence type="ECO:0000256" key="2">
    <source>
        <dbReference type="ARBA" id="ARBA00022723"/>
    </source>
</evidence>
<dbReference type="RefSeq" id="WP_045978340.1">
    <property type="nucleotide sequence ID" value="NZ_JXXY01000002.1"/>
</dbReference>
<evidence type="ECO:0000313" key="10">
    <source>
        <dbReference type="Proteomes" id="UP000033664"/>
    </source>
</evidence>
<keyword evidence="4 5" id="KW-0862">Zinc</keyword>
<accession>A0A0F4PW92</accession>
<keyword evidence="3 5" id="KW-0378">Hydrolase</keyword>
<dbReference type="InterPro" id="IPR050178">
    <property type="entry name" value="AspA/AstE_fam"/>
</dbReference>
<dbReference type="eggNOG" id="COG2988">
    <property type="taxonomic scope" value="Bacteria"/>
</dbReference>
<dbReference type="UniPathway" id="UPA00185">
    <property type="reaction ID" value="UER00283"/>
</dbReference>
<dbReference type="AlphaFoldDB" id="A0A0F4PW92"/>
<comment type="cofactor">
    <cofactor evidence="5">
        <name>Zn(2+)</name>
        <dbReference type="ChEBI" id="CHEBI:29105"/>
    </cofactor>
    <text evidence="5">Binds 1 zinc ion per subunit.</text>
</comment>
<dbReference type="HAMAP" id="MF_00767">
    <property type="entry name" value="Arg_catab_AstE"/>
    <property type="match status" value="1"/>
</dbReference>
<dbReference type="Proteomes" id="UP000033664">
    <property type="component" value="Unassembled WGS sequence"/>
</dbReference>
<comment type="pathway">
    <text evidence="5">Amino-acid degradation; L-arginine degradation via AST pathway; L-glutamate and succinate from L-arginine: step 5/5.</text>
</comment>
<keyword evidence="2 5" id="KW-0479">Metal-binding</keyword>
<dbReference type="InterPro" id="IPR007036">
    <property type="entry name" value="Aste_AspA_hybrid_dom"/>
</dbReference>
<dbReference type="PATRIC" id="fig|151081.8.peg.424"/>
<comment type="caution">
    <text evidence="9">The sequence shown here is derived from an EMBL/GenBank/DDBJ whole genome shotgun (WGS) entry which is preliminary data.</text>
</comment>
<evidence type="ECO:0000313" key="9">
    <source>
        <dbReference type="EMBL" id="KJY99730.1"/>
    </source>
</evidence>
<dbReference type="InterPro" id="IPR055438">
    <property type="entry name" value="AstE_AspA_cat"/>
</dbReference>
<gene>
    <name evidence="5" type="primary">astE</name>
    <name evidence="9" type="ORF">TW72_08805</name>
</gene>
<evidence type="ECO:0000256" key="4">
    <source>
        <dbReference type="ARBA" id="ARBA00022833"/>
    </source>
</evidence>
<dbReference type="PIRSF" id="PIRSF017020">
    <property type="entry name" value="AstE"/>
    <property type="match status" value="1"/>
</dbReference>
<dbReference type="EMBL" id="JXXZ01000007">
    <property type="protein sequence ID" value="KJY99730.1"/>
    <property type="molecule type" value="Genomic_DNA"/>
</dbReference>
<feature type="binding site" evidence="5">
    <location>
        <position position="63"/>
    </location>
    <ligand>
        <name>Zn(2+)</name>
        <dbReference type="ChEBI" id="CHEBI:29105"/>
    </ligand>
</feature>
<dbReference type="GO" id="GO:0019545">
    <property type="term" value="P:L-arginine catabolic process to succinate"/>
    <property type="evidence" value="ECO:0007669"/>
    <property type="project" value="UniProtKB-UniRule"/>
</dbReference>
<dbReference type="EC" id="3.5.1.96" evidence="5 6"/>
<dbReference type="CDD" id="cd03855">
    <property type="entry name" value="M14_ASTE"/>
    <property type="match status" value="1"/>
</dbReference>
<dbReference type="GO" id="GO:0008270">
    <property type="term" value="F:zinc ion binding"/>
    <property type="evidence" value="ECO:0007669"/>
    <property type="project" value="UniProtKB-UniRule"/>
</dbReference>
<dbReference type="PANTHER" id="PTHR15162:SF7">
    <property type="entry name" value="SUCCINYLGLUTAMATE DESUCCINYLASE"/>
    <property type="match status" value="1"/>
</dbReference>
<dbReference type="Pfam" id="PF24827">
    <property type="entry name" value="AstE_AspA_cat"/>
    <property type="match status" value="1"/>
</dbReference>
<feature type="binding site" evidence="5">
    <location>
        <position position="66"/>
    </location>
    <ligand>
        <name>Zn(2+)</name>
        <dbReference type="ChEBI" id="CHEBI:29105"/>
    </ligand>
</feature>
<keyword evidence="1 5" id="KW-0056">Arginine metabolism</keyword>
<comment type="similarity">
    <text evidence="5">Belongs to the AspA/AstE family. Succinylglutamate desuccinylase subfamily.</text>
</comment>
<keyword evidence="10" id="KW-1185">Reference proteome</keyword>
<organism evidence="9 10">
    <name type="scientific">Pseudoalteromonas ruthenica</name>
    <dbReference type="NCBI Taxonomy" id="151081"/>
    <lineage>
        <taxon>Bacteria</taxon>
        <taxon>Pseudomonadati</taxon>
        <taxon>Pseudomonadota</taxon>
        <taxon>Gammaproteobacteria</taxon>
        <taxon>Alteromonadales</taxon>
        <taxon>Pseudoalteromonadaceae</taxon>
        <taxon>Pseudoalteromonas</taxon>
    </lineage>
</organism>
<dbReference type="Gene3D" id="3.40.630.10">
    <property type="entry name" value="Zn peptidases"/>
    <property type="match status" value="1"/>
</dbReference>
<dbReference type="OrthoDB" id="5290473at2"/>
<dbReference type="GO" id="GO:0019544">
    <property type="term" value="P:L-arginine catabolic process to L-glutamate"/>
    <property type="evidence" value="ECO:0007669"/>
    <property type="project" value="UniProtKB-UniRule"/>
</dbReference>
<name>A0A0F4PW92_9GAMM</name>
<protein>
    <recommendedName>
        <fullName evidence="5 6">Succinylglutamate desuccinylase</fullName>
        <ecNumber evidence="5 6">3.5.1.96</ecNumber>
    </recommendedName>
</protein>